<evidence type="ECO:0000256" key="1">
    <source>
        <dbReference type="SAM" id="MobiDB-lite"/>
    </source>
</evidence>
<proteinExistence type="predicted"/>
<dbReference type="AlphaFoldDB" id="A0A8H5J996"/>
<organism evidence="2 3">
    <name type="scientific">Fusarium napiforme</name>
    <dbReference type="NCBI Taxonomy" id="42672"/>
    <lineage>
        <taxon>Eukaryota</taxon>
        <taxon>Fungi</taxon>
        <taxon>Dikarya</taxon>
        <taxon>Ascomycota</taxon>
        <taxon>Pezizomycotina</taxon>
        <taxon>Sordariomycetes</taxon>
        <taxon>Hypocreomycetidae</taxon>
        <taxon>Hypocreales</taxon>
        <taxon>Nectriaceae</taxon>
        <taxon>Fusarium</taxon>
        <taxon>Fusarium fujikuroi species complex</taxon>
    </lineage>
</organism>
<dbReference type="Proteomes" id="UP000574317">
    <property type="component" value="Unassembled WGS sequence"/>
</dbReference>
<comment type="caution">
    <text evidence="2">The sequence shown here is derived from an EMBL/GenBank/DDBJ whole genome shotgun (WGS) entry which is preliminary data.</text>
</comment>
<keyword evidence="3" id="KW-1185">Reference proteome</keyword>
<feature type="region of interest" description="Disordered" evidence="1">
    <location>
        <begin position="249"/>
        <end position="271"/>
    </location>
</feature>
<dbReference type="PANTHER" id="PTHR37538:SF4">
    <property type="entry name" value="PITSLRE SERINE_THREONINE-PROTEIN KINASE CDC2L1"/>
    <property type="match status" value="1"/>
</dbReference>
<accession>A0A8H5J996</accession>
<dbReference type="EMBL" id="JAAOAO010000277">
    <property type="protein sequence ID" value="KAF5551085.1"/>
    <property type="molecule type" value="Genomic_DNA"/>
</dbReference>
<evidence type="ECO:0000313" key="3">
    <source>
        <dbReference type="Proteomes" id="UP000574317"/>
    </source>
</evidence>
<name>A0A8H5J996_9HYPO</name>
<reference evidence="2 3" key="1">
    <citation type="submission" date="2020-05" db="EMBL/GenBank/DDBJ databases">
        <title>Identification and distribution of gene clusters putatively required for synthesis of sphingolipid metabolism inhibitors in phylogenetically diverse species of the filamentous fungus Fusarium.</title>
        <authorList>
            <person name="Kim H.-S."/>
            <person name="Busman M."/>
            <person name="Brown D.W."/>
            <person name="Divon H."/>
            <person name="Uhlig S."/>
            <person name="Proctor R.H."/>
        </authorList>
    </citation>
    <scope>NUCLEOTIDE SEQUENCE [LARGE SCALE GENOMIC DNA]</scope>
    <source>
        <strain evidence="2 3">NRRL 25196</strain>
    </source>
</reference>
<feature type="compositionally biased region" description="Polar residues" evidence="1">
    <location>
        <begin position="343"/>
        <end position="365"/>
    </location>
</feature>
<protein>
    <submittedName>
        <fullName evidence="2">Uncharacterized protein</fullName>
    </submittedName>
</protein>
<sequence>MADYSVAAPTRSPYASAICAVYFSEKGPLYIHNSLLTIDMFKAAKIRAEDSHVVGKLWLNDIAIDAGHVIIHYLVTGTYQCLQHKKEEEKDEKDFSAEFATAIRVYVAADNLPLPALREMAKEEILRIGNWLSIPALIKVMEEAAVPFKAYPGIAAFVESRLLSFSQTAAMDGGEDHVDETLLALGAPDTLSQVVLRSVLLPKASRGLQMESPTYKYSWDNPEIELRPTKQAMEWAENISFRNAVAARHEKENLHPQKPKAKQNGENPRWGWQRVGEDKAEKGVEELASGRKWNAPRWDADDWPALPSVSEEVVDAHEHAPVFSQRWGEVPKAQAFKRHDQCDSSTDGPQSWTDQLTPGSSQNSPEYGAAVDW</sequence>
<feature type="region of interest" description="Disordered" evidence="1">
    <location>
        <begin position="331"/>
        <end position="373"/>
    </location>
</feature>
<evidence type="ECO:0000313" key="2">
    <source>
        <dbReference type="EMBL" id="KAF5551085.1"/>
    </source>
</evidence>
<gene>
    <name evidence="2" type="ORF">FNAPI_7512</name>
</gene>
<dbReference type="PANTHER" id="PTHR37538">
    <property type="entry name" value="BTB DOMAIN-CONTAINING PROTEIN"/>
    <property type="match status" value="1"/>
</dbReference>